<dbReference type="GO" id="GO:0016757">
    <property type="term" value="F:glycosyltransferase activity"/>
    <property type="evidence" value="ECO:0007669"/>
    <property type="project" value="TreeGrafter"/>
</dbReference>
<evidence type="ECO:0000313" key="3">
    <source>
        <dbReference type="Proteomes" id="UP000198346"/>
    </source>
</evidence>
<evidence type="ECO:0000256" key="1">
    <source>
        <dbReference type="ARBA" id="ARBA00022679"/>
    </source>
</evidence>
<keyword evidence="1 2" id="KW-0808">Transferase</keyword>
<dbReference type="RefSeq" id="WP_089413380.1">
    <property type="nucleotide sequence ID" value="NZ_FZQA01000010.1"/>
</dbReference>
<evidence type="ECO:0000313" key="2">
    <source>
        <dbReference type="EMBL" id="SNT75897.1"/>
    </source>
</evidence>
<dbReference type="EMBL" id="FZQA01000010">
    <property type="protein sequence ID" value="SNT75897.1"/>
    <property type="molecule type" value="Genomic_DNA"/>
</dbReference>
<proteinExistence type="predicted"/>
<gene>
    <name evidence="2" type="ORF">SAMN06297382_2960</name>
</gene>
<organism evidence="2 3">
    <name type="scientific">Amphiplicatus metriothermophilus</name>
    <dbReference type="NCBI Taxonomy" id="1519374"/>
    <lineage>
        <taxon>Bacteria</taxon>
        <taxon>Pseudomonadati</taxon>
        <taxon>Pseudomonadota</taxon>
        <taxon>Alphaproteobacteria</taxon>
        <taxon>Parvularculales</taxon>
        <taxon>Parvularculaceae</taxon>
        <taxon>Amphiplicatus</taxon>
    </lineage>
</organism>
<name>A0A239Q1R4_9PROT</name>
<reference evidence="2 3" key="1">
    <citation type="submission" date="2017-07" db="EMBL/GenBank/DDBJ databases">
        <authorList>
            <person name="Sun Z.S."/>
            <person name="Albrecht U."/>
            <person name="Echele G."/>
            <person name="Lee C.C."/>
        </authorList>
    </citation>
    <scope>NUCLEOTIDE SEQUENCE [LARGE SCALE GENOMIC DNA]</scope>
    <source>
        <strain evidence="2 3">CGMCC 1.12710</strain>
    </source>
</reference>
<dbReference type="PANTHER" id="PTHR46401">
    <property type="entry name" value="GLYCOSYLTRANSFERASE WBBK-RELATED"/>
    <property type="match status" value="1"/>
</dbReference>
<keyword evidence="3" id="KW-1185">Reference proteome</keyword>
<dbReference type="OrthoDB" id="8445658at2"/>
<dbReference type="Gene3D" id="3.40.50.2000">
    <property type="entry name" value="Glycogen Phosphorylase B"/>
    <property type="match status" value="1"/>
</dbReference>
<protein>
    <submittedName>
        <fullName evidence="2">Glycosyltransferase involved in cell wall bisynthesis</fullName>
    </submittedName>
</protein>
<sequence>MPDPRLLLIDFTSMSGPAATSVLKAAYFGDWRMDALLHVMDIGGGLLGAAAGMKAPREINAGERSAHDLVDAFNPQAILYRPVADSQKLHDFAMAAIDAGLAKGAGLALWIMDDWPARLEKTDPELFRLYDRDLRTLFSKAHVNFAISGSMAQAFAERYGAHFKVAHNGVDPVGWPRQARKRKKRVIIRYAGSLAPDMTRQSVVDVARTISRLALRGEPVRFEGLTHSHWMRECGETLNAMHAVSFRASNLSEVAYKRWLSNADILLIAYNFDEATRTYIKYSFPNKLPEVMAAGAAIIAYGPEDLEAMACLRLCGAALMVTQKEEAALENAILSLVRDRSKRLALGAAARKRAFEHFAFGPMKARFKQDLFNIIDMPGGSGQGGASHAIGLTALPYPSTYRRFVNAVHDKAPLIFMALQPIARGLRAILAPVLKFRRRSSAAVPEHKE</sequence>
<dbReference type="SUPFAM" id="SSF53756">
    <property type="entry name" value="UDP-Glycosyltransferase/glycogen phosphorylase"/>
    <property type="match status" value="1"/>
</dbReference>
<dbReference type="Proteomes" id="UP000198346">
    <property type="component" value="Unassembled WGS sequence"/>
</dbReference>
<accession>A0A239Q1R4</accession>
<dbReference type="PANTHER" id="PTHR46401:SF2">
    <property type="entry name" value="GLYCOSYLTRANSFERASE WBBK-RELATED"/>
    <property type="match status" value="1"/>
</dbReference>
<dbReference type="AlphaFoldDB" id="A0A239Q1R4"/>
<dbReference type="GO" id="GO:0009103">
    <property type="term" value="P:lipopolysaccharide biosynthetic process"/>
    <property type="evidence" value="ECO:0007669"/>
    <property type="project" value="TreeGrafter"/>
</dbReference>